<sequence length="131" mass="14180">MRDAAPVNVTLRMMRDDFGSNSTKAPFIVANGLLSFHVEAEPALKWVKSSLPTLLLPSGPPELFGSFNAQFVYRPEIPVAPVEIGPHASSPRRRNVFSWKSSAIPSQADDEPATVRITVISSALVGVARKP</sequence>
<protein>
    <submittedName>
        <fullName evidence="1">Unannotated protein</fullName>
    </submittedName>
</protein>
<proteinExistence type="predicted"/>
<dbReference type="EMBL" id="CAEZWV010000019">
    <property type="protein sequence ID" value="CAB4674348.1"/>
    <property type="molecule type" value="Genomic_DNA"/>
</dbReference>
<name>A0A6J6MMV4_9ZZZZ</name>
<organism evidence="1">
    <name type="scientific">freshwater metagenome</name>
    <dbReference type="NCBI Taxonomy" id="449393"/>
    <lineage>
        <taxon>unclassified sequences</taxon>
        <taxon>metagenomes</taxon>
        <taxon>ecological metagenomes</taxon>
    </lineage>
</organism>
<evidence type="ECO:0000313" key="1">
    <source>
        <dbReference type="EMBL" id="CAB4674348.1"/>
    </source>
</evidence>
<reference evidence="1" key="1">
    <citation type="submission" date="2020-05" db="EMBL/GenBank/DDBJ databases">
        <authorList>
            <person name="Chiriac C."/>
            <person name="Salcher M."/>
            <person name="Ghai R."/>
            <person name="Kavagutti S V."/>
        </authorList>
    </citation>
    <scope>NUCLEOTIDE SEQUENCE</scope>
</reference>
<accession>A0A6J6MMV4</accession>
<gene>
    <name evidence="1" type="ORF">UFOPK2295_01005</name>
</gene>
<dbReference type="AlphaFoldDB" id="A0A6J6MMV4"/>